<proteinExistence type="predicted"/>
<organism evidence="1 2">
    <name type="scientific">Trichinella nelsoni</name>
    <dbReference type="NCBI Taxonomy" id="6336"/>
    <lineage>
        <taxon>Eukaryota</taxon>
        <taxon>Metazoa</taxon>
        <taxon>Ecdysozoa</taxon>
        <taxon>Nematoda</taxon>
        <taxon>Enoplea</taxon>
        <taxon>Dorylaimia</taxon>
        <taxon>Trichinellida</taxon>
        <taxon>Trichinellidae</taxon>
        <taxon>Trichinella</taxon>
    </lineage>
</organism>
<dbReference type="EMBL" id="JYDL01000063">
    <property type="protein sequence ID" value="KRX19113.1"/>
    <property type="molecule type" value="Genomic_DNA"/>
</dbReference>
<accession>A0A0V0RXB5</accession>
<name>A0A0V0RXB5_9BILA</name>
<evidence type="ECO:0000313" key="2">
    <source>
        <dbReference type="Proteomes" id="UP000054630"/>
    </source>
</evidence>
<sequence length="79" mass="8686">MNENDSTISPALFRRAVRKGCGSEQLCVPVVVQYGPRLAQTGRFVSPLLLDWLFVCLQLPVKSGFCVSETGHKIHSSPI</sequence>
<dbReference type="Proteomes" id="UP000054630">
    <property type="component" value="Unassembled WGS sequence"/>
</dbReference>
<dbReference type="AlphaFoldDB" id="A0A0V0RXB5"/>
<protein>
    <submittedName>
        <fullName evidence="1">Uncharacterized protein</fullName>
    </submittedName>
</protein>
<gene>
    <name evidence="1" type="ORF">T07_8829</name>
</gene>
<comment type="caution">
    <text evidence="1">The sequence shown here is derived from an EMBL/GenBank/DDBJ whole genome shotgun (WGS) entry which is preliminary data.</text>
</comment>
<reference evidence="1 2" key="1">
    <citation type="submission" date="2015-01" db="EMBL/GenBank/DDBJ databases">
        <title>Evolution of Trichinella species and genotypes.</title>
        <authorList>
            <person name="Korhonen P.K."/>
            <person name="Edoardo P."/>
            <person name="Giuseppe L.R."/>
            <person name="Gasser R.B."/>
        </authorList>
    </citation>
    <scope>NUCLEOTIDE SEQUENCE [LARGE SCALE GENOMIC DNA]</scope>
    <source>
        <strain evidence="1">ISS37</strain>
    </source>
</reference>
<evidence type="ECO:0000313" key="1">
    <source>
        <dbReference type="EMBL" id="KRX19113.1"/>
    </source>
</evidence>
<keyword evidence="2" id="KW-1185">Reference proteome</keyword>